<dbReference type="PANTHER" id="PTHR10656:SF69">
    <property type="entry name" value="MAB-21-LIKE HHH_H2TH-LIKE DOMAIN-CONTAINING PROTEIN"/>
    <property type="match status" value="1"/>
</dbReference>
<dbReference type="Proteomes" id="UP000828390">
    <property type="component" value="Unassembled WGS sequence"/>
</dbReference>
<dbReference type="Pfam" id="PF20266">
    <property type="entry name" value="Mab-21_C"/>
    <property type="match status" value="1"/>
</dbReference>
<comment type="caution">
    <text evidence="2">The sequence shown here is derived from an EMBL/GenBank/DDBJ whole genome shotgun (WGS) entry which is preliminary data.</text>
</comment>
<accession>A0A9D4DK71</accession>
<keyword evidence="3" id="KW-1185">Reference proteome</keyword>
<feature type="domain" description="Mab-21-like HhH/H2TH-like" evidence="1">
    <location>
        <begin position="171"/>
        <end position="258"/>
    </location>
</feature>
<dbReference type="AlphaFoldDB" id="A0A9D4DK71"/>
<dbReference type="EMBL" id="JAIWYP010000010">
    <property type="protein sequence ID" value="KAH3749985.1"/>
    <property type="molecule type" value="Genomic_DNA"/>
</dbReference>
<name>A0A9D4DK71_DREPO</name>
<dbReference type="SMART" id="SM01265">
    <property type="entry name" value="Mab-21"/>
    <property type="match status" value="1"/>
</dbReference>
<evidence type="ECO:0000313" key="2">
    <source>
        <dbReference type="EMBL" id="KAH3749985.1"/>
    </source>
</evidence>
<evidence type="ECO:0000313" key="3">
    <source>
        <dbReference type="Proteomes" id="UP000828390"/>
    </source>
</evidence>
<dbReference type="Gene3D" id="1.10.1410.40">
    <property type="match status" value="1"/>
</dbReference>
<reference evidence="2" key="1">
    <citation type="journal article" date="2019" name="bioRxiv">
        <title>The Genome of the Zebra Mussel, Dreissena polymorpha: A Resource for Invasive Species Research.</title>
        <authorList>
            <person name="McCartney M.A."/>
            <person name="Auch B."/>
            <person name="Kono T."/>
            <person name="Mallez S."/>
            <person name="Zhang Y."/>
            <person name="Obille A."/>
            <person name="Becker A."/>
            <person name="Abrahante J.E."/>
            <person name="Garbe J."/>
            <person name="Badalamenti J.P."/>
            <person name="Herman A."/>
            <person name="Mangelson H."/>
            <person name="Liachko I."/>
            <person name="Sullivan S."/>
            <person name="Sone E.D."/>
            <person name="Koren S."/>
            <person name="Silverstein K.A.T."/>
            <person name="Beckman K.B."/>
            <person name="Gohl D.M."/>
        </authorList>
    </citation>
    <scope>NUCLEOTIDE SEQUENCE</scope>
    <source>
        <strain evidence="2">Duluth1</strain>
        <tissue evidence="2">Whole animal</tissue>
    </source>
</reference>
<dbReference type="PANTHER" id="PTHR10656">
    <property type="entry name" value="CELL FATE DETERMINING PROTEIN MAB21-RELATED"/>
    <property type="match status" value="1"/>
</dbReference>
<dbReference type="InterPro" id="IPR024810">
    <property type="entry name" value="MAB21L/cGLR"/>
</dbReference>
<reference evidence="2" key="2">
    <citation type="submission" date="2020-11" db="EMBL/GenBank/DDBJ databases">
        <authorList>
            <person name="McCartney M.A."/>
            <person name="Auch B."/>
            <person name="Kono T."/>
            <person name="Mallez S."/>
            <person name="Becker A."/>
            <person name="Gohl D.M."/>
            <person name="Silverstein K.A.T."/>
            <person name="Koren S."/>
            <person name="Bechman K.B."/>
            <person name="Herman A."/>
            <person name="Abrahante J.E."/>
            <person name="Garbe J."/>
        </authorList>
    </citation>
    <scope>NUCLEOTIDE SEQUENCE</scope>
    <source>
        <strain evidence="2">Duluth1</strain>
        <tissue evidence="2">Whole animal</tissue>
    </source>
</reference>
<sequence>MTVWEDWKASMVNLLMLRDDTIPPQQYLLQVIENDTPEPVTSLISDMYVAKDTGRVLFSAERSKQRFEYEYKVRNGGEVTKNGPSVSFVPNWDIVHAFHVLKPLPEIQRWIDRCRGRPWPSVHLLEAARLAPCFLVPAGHPDSDYKLEEWRLSPNLIERMLMFSFNMTQIKCYILFKLIKKSLFAKIVGESLTSFHCKTIMFFTIERTPPSLWCEHNLMLLLLLCLHVLKRWLRLERLPHYIIEGVNLFDGKLSKSLQKRLLVYIDSLIRDNLQDVFYIGIDNIGCRLQACSMRHIVQAGELRGLCLRNSIRLMLKIECCDMFENRLITLHNLRSSHSTFEQDLKYVIHKFYENSTNVIRKAAAIEWIKHLYALHISMQGSSYLRLRNVLDSENIRRVQYCFNSDVASSRLKFASMLYCGGHLRAAVRVLKDVEGRYHNNVKTVCGCRKKQGDRDLTVFANMLSGNTGNEFGESPFTFCVKLLRQNRTALLSYCCLK</sequence>
<organism evidence="2 3">
    <name type="scientific">Dreissena polymorpha</name>
    <name type="common">Zebra mussel</name>
    <name type="synonym">Mytilus polymorpha</name>
    <dbReference type="NCBI Taxonomy" id="45954"/>
    <lineage>
        <taxon>Eukaryota</taxon>
        <taxon>Metazoa</taxon>
        <taxon>Spiralia</taxon>
        <taxon>Lophotrochozoa</taxon>
        <taxon>Mollusca</taxon>
        <taxon>Bivalvia</taxon>
        <taxon>Autobranchia</taxon>
        <taxon>Heteroconchia</taxon>
        <taxon>Euheterodonta</taxon>
        <taxon>Imparidentia</taxon>
        <taxon>Neoheterodontei</taxon>
        <taxon>Myida</taxon>
        <taxon>Dreissenoidea</taxon>
        <taxon>Dreissenidae</taxon>
        <taxon>Dreissena</taxon>
    </lineage>
</organism>
<evidence type="ECO:0000259" key="1">
    <source>
        <dbReference type="Pfam" id="PF20266"/>
    </source>
</evidence>
<proteinExistence type="predicted"/>
<protein>
    <recommendedName>
        <fullName evidence="1">Mab-21-like HhH/H2TH-like domain-containing protein</fullName>
    </recommendedName>
</protein>
<dbReference type="InterPro" id="IPR046906">
    <property type="entry name" value="Mab-21_HhH/H2TH-like"/>
</dbReference>
<gene>
    <name evidence="2" type="ORF">DPMN_184501</name>
</gene>